<dbReference type="InterPro" id="IPR014748">
    <property type="entry name" value="Enoyl-CoA_hydra_C"/>
</dbReference>
<dbReference type="SUPFAM" id="SSF52096">
    <property type="entry name" value="ClpP/crotonase"/>
    <property type="match status" value="1"/>
</dbReference>
<evidence type="ECO:0000313" key="4">
    <source>
        <dbReference type="EMBL" id="MDN7246728.1"/>
    </source>
</evidence>
<dbReference type="PANTHER" id="PTHR11941">
    <property type="entry name" value="ENOYL-COA HYDRATASE-RELATED"/>
    <property type="match status" value="1"/>
</dbReference>
<reference evidence="4 5" key="1">
    <citation type="submission" date="2023-07" db="EMBL/GenBank/DDBJ databases">
        <title>Novel species in genus Planococcus.</title>
        <authorList>
            <person name="Ning S."/>
        </authorList>
    </citation>
    <scope>NUCLEOTIDE SEQUENCE [LARGE SCALE GENOMIC DNA]</scope>
    <source>
        <strain evidence="4 5">N017</strain>
    </source>
</reference>
<dbReference type="Gene3D" id="1.10.12.10">
    <property type="entry name" value="Lyase 2-enoyl-coa Hydratase, Chain A, domain 2"/>
    <property type="match status" value="1"/>
</dbReference>
<keyword evidence="5" id="KW-1185">Reference proteome</keyword>
<keyword evidence="2" id="KW-0456">Lyase</keyword>
<proteinExistence type="inferred from homology"/>
<dbReference type="InterPro" id="IPR029045">
    <property type="entry name" value="ClpP/crotonase-like_dom_sf"/>
</dbReference>
<dbReference type="RefSeq" id="WP_301857147.1">
    <property type="nucleotide sequence ID" value="NZ_JAUJWU010000004.1"/>
</dbReference>
<dbReference type="InterPro" id="IPR018376">
    <property type="entry name" value="Enoyl-CoA_hyd/isom_CS"/>
</dbReference>
<evidence type="ECO:0000256" key="2">
    <source>
        <dbReference type="ARBA" id="ARBA00023239"/>
    </source>
</evidence>
<dbReference type="Proteomes" id="UP001172142">
    <property type="component" value="Unassembled WGS sequence"/>
</dbReference>
<accession>A0ABT8NG23</accession>
<gene>
    <name evidence="4" type="ORF">QWY13_14655</name>
</gene>
<dbReference type="PANTHER" id="PTHR11941:SF54">
    <property type="entry name" value="ENOYL-COA HYDRATASE, MITOCHONDRIAL"/>
    <property type="match status" value="1"/>
</dbReference>
<dbReference type="Pfam" id="PF00378">
    <property type="entry name" value="ECH_1"/>
    <property type="match status" value="1"/>
</dbReference>
<dbReference type="InterPro" id="IPR001753">
    <property type="entry name" value="Enoyl-CoA_hydra/iso"/>
</dbReference>
<evidence type="ECO:0000256" key="1">
    <source>
        <dbReference type="ARBA" id="ARBA00005254"/>
    </source>
</evidence>
<dbReference type="CDD" id="cd06558">
    <property type="entry name" value="crotonase-like"/>
    <property type="match status" value="1"/>
</dbReference>
<name>A0ABT8NG23_9BACL</name>
<evidence type="ECO:0000256" key="3">
    <source>
        <dbReference type="RuleBase" id="RU003707"/>
    </source>
</evidence>
<comment type="caution">
    <text evidence="4">The sequence shown here is derived from an EMBL/GenBank/DDBJ whole genome shotgun (WGS) entry which is preliminary data.</text>
</comment>
<organism evidence="4 5">
    <name type="scientific">Planococcus shenhongbingii</name>
    <dbReference type="NCBI Taxonomy" id="3058398"/>
    <lineage>
        <taxon>Bacteria</taxon>
        <taxon>Bacillati</taxon>
        <taxon>Bacillota</taxon>
        <taxon>Bacilli</taxon>
        <taxon>Bacillales</taxon>
        <taxon>Caryophanaceae</taxon>
        <taxon>Planococcus</taxon>
    </lineage>
</organism>
<dbReference type="PROSITE" id="PS00166">
    <property type="entry name" value="ENOYL_COA_HYDRATASE"/>
    <property type="match status" value="1"/>
</dbReference>
<dbReference type="EMBL" id="JAUJWU010000004">
    <property type="protein sequence ID" value="MDN7246728.1"/>
    <property type="molecule type" value="Genomic_DNA"/>
</dbReference>
<protein>
    <submittedName>
        <fullName evidence="4">Enoyl-CoA hydratase</fullName>
    </submittedName>
</protein>
<sequence>MTQLLNIEKIDHYAVITINNPPMNVISNGVFKELDKAFQELGNDEKVNAVIITGQGEKIFAAGADIKEFPQLIGKQGIKKEFLETHAVLNRIDHFEKPVIAMLNGLTLGGGFEVALCCDIRIAEEHAQIGLPEITLGLFPGGGGTQRLPRLVGEAKAKELMFTGEAVSAVEAERIGLVNKVAASGEGLETARKMANRIGRFSLPALSRIKKAVDQGLELPLDQGIDLEAELFEEVFQTEDVQEGVKAFIEKRKPAFQNR</sequence>
<comment type="similarity">
    <text evidence="1 3">Belongs to the enoyl-CoA hydratase/isomerase family.</text>
</comment>
<evidence type="ECO:0000313" key="5">
    <source>
        <dbReference type="Proteomes" id="UP001172142"/>
    </source>
</evidence>
<dbReference type="Gene3D" id="3.90.226.10">
    <property type="entry name" value="2-enoyl-CoA Hydratase, Chain A, domain 1"/>
    <property type="match status" value="1"/>
</dbReference>